<gene>
    <name evidence="7" type="ORF">HND93_30870</name>
</gene>
<evidence type="ECO:0000256" key="2">
    <source>
        <dbReference type="ARBA" id="ARBA00004196"/>
    </source>
</evidence>
<comment type="caution">
    <text evidence="7">The sequence shown here is derived from an EMBL/GenBank/DDBJ whole genome shotgun (WGS) entry which is preliminary data.</text>
</comment>
<evidence type="ECO:0000256" key="6">
    <source>
        <dbReference type="ARBA" id="ARBA00023002"/>
    </source>
</evidence>
<evidence type="ECO:0000256" key="1">
    <source>
        <dbReference type="ARBA" id="ARBA00001967"/>
    </source>
</evidence>
<dbReference type="InterPro" id="IPR001501">
    <property type="entry name" value="Ni-dep_hyd_lsu"/>
</dbReference>
<keyword evidence="6" id="KW-0560">Oxidoreductase</keyword>
<dbReference type="Pfam" id="PF00374">
    <property type="entry name" value="NiFeSe_Hases"/>
    <property type="match status" value="2"/>
</dbReference>
<organism evidence="7 8">
    <name type="scientific">Azospirillum oleiclasticum</name>
    <dbReference type="NCBI Taxonomy" id="2735135"/>
    <lineage>
        <taxon>Bacteria</taxon>
        <taxon>Pseudomonadati</taxon>
        <taxon>Pseudomonadota</taxon>
        <taxon>Alphaproteobacteria</taxon>
        <taxon>Rhodospirillales</taxon>
        <taxon>Azospirillaceae</taxon>
        <taxon>Azospirillum</taxon>
    </lineage>
</organism>
<dbReference type="PANTHER" id="PTHR42958:SF4">
    <property type="entry name" value="HYDROGENASE EXPRESSION_FORMATION PROTEIN HUPK"/>
    <property type="match status" value="1"/>
</dbReference>
<protein>
    <submittedName>
        <fullName evidence="7">HupV protein</fullName>
    </submittedName>
</protein>
<keyword evidence="5" id="KW-0479">Metal-binding</keyword>
<dbReference type="Gene3D" id="1.10.645.10">
    <property type="entry name" value="Cytochrome-c3 Hydrogenase, chain B"/>
    <property type="match status" value="1"/>
</dbReference>
<dbReference type="SUPFAM" id="SSF56762">
    <property type="entry name" value="HydB/Nqo4-like"/>
    <property type="match status" value="1"/>
</dbReference>
<keyword evidence="4" id="KW-0533">Nickel</keyword>
<name>A0ABX2TJ09_9PROT</name>
<evidence type="ECO:0000256" key="4">
    <source>
        <dbReference type="ARBA" id="ARBA00022596"/>
    </source>
</evidence>
<comment type="similarity">
    <text evidence="3">Belongs to the [NiFe]/[NiFeSe] hydrogenase large subunit family.</text>
</comment>
<dbReference type="EMBL" id="JABFDB010000035">
    <property type="protein sequence ID" value="NYZ24129.1"/>
    <property type="molecule type" value="Genomic_DNA"/>
</dbReference>
<reference evidence="7 8" key="1">
    <citation type="submission" date="2020-05" db="EMBL/GenBank/DDBJ databases">
        <title>Azospirillum oleiclasticum sp. nov, a nitrogen-fixing and heavy crude oil-emulsifying bacterium isolated from the crude oil of Yumen Oilfield.</title>
        <authorList>
            <person name="Wu D."/>
            <person name="Cai M."/>
            <person name="Zhang X."/>
        </authorList>
    </citation>
    <scope>NUCLEOTIDE SEQUENCE [LARGE SCALE GENOMIC DNA]</scope>
    <source>
        <strain evidence="7 8">ROY-1-1-2</strain>
    </source>
</reference>
<proteinExistence type="inferred from homology"/>
<dbReference type="PANTHER" id="PTHR42958">
    <property type="entry name" value="HYDROGENASE-2 LARGE CHAIN"/>
    <property type="match status" value="1"/>
</dbReference>
<comment type="cofactor">
    <cofactor evidence="1">
        <name>Ni(2+)</name>
        <dbReference type="ChEBI" id="CHEBI:49786"/>
    </cofactor>
</comment>
<evidence type="ECO:0000256" key="3">
    <source>
        <dbReference type="ARBA" id="ARBA00009292"/>
    </source>
</evidence>
<evidence type="ECO:0000256" key="5">
    <source>
        <dbReference type="ARBA" id="ARBA00022723"/>
    </source>
</evidence>
<dbReference type="InterPro" id="IPR018194">
    <property type="entry name" value="Ni-dep_hyd_lsu_Ni_BS"/>
</dbReference>
<dbReference type="InterPro" id="IPR050867">
    <property type="entry name" value="NiFe/NiFeSe_hydrgnase_LSU"/>
</dbReference>
<dbReference type="Proteomes" id="UP000584642">
    <property type="component" value="Unassembled WGS sequence"/>
</dbReference>
<evidence type="ECO:0000313" key="8">
    <source>
        <dbReference type="Proteomes" id="UP000584642"/>
    </source>
</evidence>
<accession>A0ABX2TJ09</accession>
<dbReference type="PROSITE" id="PS00507">
    <property type="entry name" value="NI_HGENASE_L_1"/>
    <property type="match status" value="1"/>
</dbReference>
<dbReference type="RefSeq" id="WP_180285904.1">
    <property type="nucleotide sequence ID" value="NZ_JABFDB010000035.1"/>
</dbReference>
<comment type="subcellular location">
    <subcellularLocation>
        <location evidence="2">Cell envelope</location>
    </subcellularLocation>
</comment>
<sequence>MTATAPTRRLIVGPFNRVEGDLEVQLELEDGRVRAAFVNAPLFRGFERILEGRDPRDALTVAPRICGICSVSQSHAAAGALAAAQGIEPPANGRLATNLILATENLGDHLLHFHAFFMPDFARDAYAARPWFGAVRERFKATQGSSLRRAVEARTALYHMLGLMAGKWPHTLTIQPGGVARPLDARDRVRLQAQLRSFRRFLETHLFGTALETVAALTGADDLDRWRTEGPAGDFRLFLALAADLDLAGLGRAHGRFLSHGAYPDGAGGHLYRRGVVVGGTPHPFDPAEVAEDHTNSRMTGRDRPHPPFAGSTIPDEADTDGYSWCKAPRLSGLPAETGAIARQLADGHPLVRDLVARDGGSVFSRVVARLLELARTVPAMEGWLQALDPAAPWCATAPLPASAQSIGLTEAARGALGHWLRIEQGRIAGYQIIAPTTWNFSPRDAAGVQGPLEKALEGVPVGDEGGASLAVQHVVRSFDPCMVCTVH</sequence>
<dbReference type="InterPro" id="IPR029014">
    <property type="entry name" value="NiFe-Hase_large"/>
</dbReference>
<keyword evidence="8" id="KW-1185">Reference proteome</keyword>
<evidence type="ECO:0000313" key="7">
    <source>
        <dbReference type="EMBL" id="NYZ24129.1"/>
    </source>
</evidence>